<dbReference type="InterPro" id="IPR036866">
    <property type="entry name" value="RibonucZ/Hydroxyglut_hydro"/>
</dbReference>
<keyword evidence="3" id="KW-1185">Reference proteome</keyword>
<protein>
    <submittedName>
        <fullName evidence="2">Metallo-beta-lactamase family protein</fullName>
    </submittedName>
</protein>
<dbReference type="SUPFAM" id="SSF56281">
    <property type="entry name" value="Metallo-hydrolase/oxidoreductase"/>
    <property type="match status" value="1"/>
</dbReference>
<proteinExistence type="predicted"/>
<feature type="domain" description="Metallo-beta-lactamase" evidence="1">
    <location>
        <begin position="56"/>
        <end position="275"/>
    </location>
</feature>
<dbReference type="EMBL" id="CCYD01001204">
    <property type="protein sequence ID" value="CEG44468.1"/>
    <property type="molecule type" value="Genomic_DNA"/>
</dbReference>
<dbReference type="OrthoDB" id="341300at2759"/>
<dbReference type="InterPro" id="IPR001279">
    <property type="entry name" value="Metallo-B-lactamas"/>
</dbReference>
<dbReference type="AlphaFoldDB" id="A0A0P1AV82"/>
<sequence>MEVVVLGCGPSSSVPSMRCVLSRTCGVCNEAHANPDSKNRRLNPSLLVRNIKADKNVLIDCGKTFREAALRIFPQVGISAVHSIVLTHDHADALLGIDDLREVQATVDTIDPVSKEVLKVPSIAMKVHCSEVTGREVIAKFPYLISDESSPSASDKGPKPFRWTAKLQIEAFTPWKPFEACGITFFPFPVIHGTGYTSFGFEFGLEVGARFVYISDVSEIPEETRKFLNDTSKPPVDVLLIDALYIDKYHSTHMNLQKVMDEIATFKPKRTLLTGMSHDFDYHIHSIELPKLGNEKGLNIEMTYDGLRIAFLLPNDIV</sequence>
<dbReference type="PANTHER" id="PTHR42663">
    <property type="entry name" value="HYDROLASE C777.06C-RELATED-RELATED"/>
    <property type="match status" value="1"/>
</dbReference>
<dbReference type="RefSeq" id="XP_024580837.1">
    <property type="nucleotide sequence ID" value="XM_024730573.1"/>
</dbReference>
<dbReference type="Gene3D" id="3.60.15.10">
    <property type="entry name" value="Ribonuclease Z/Hydroxyacylglutathione hydrolase-like"/>
    <property type="match status" value="1"/>
</dbReference>
<dbReference type="OMA" id="CGPDFRQ"/>
<evidence type="ECO:0000259" key="1">
    <source>
        <dbReference type="Pfam" id="PF12706"/>
    </source>
</evidence>
<organism evidence="2 3">
    <name type="scientific">Plasmopara halstedii</name>
    <name type="common">Downy mildew of sunflower</name>
    <dbReference type="NCBI Taxonomy" id="4781"/>
    <lineage>
        <taxon>Eukaryota</taxon>
        <taxon>Sar</taxon>
        <taxon>Stramenopiles</taxon>
        <taxon>Oomycota</taxon>
        <taxon>Peronosporomycetes</taxon>
        <taxon>Peronosporales</taxon>
        <taxon>Peronosporaceae</taxon>
        <taxon>Plasmopara</taxon>
    </lineage>
</organism>
<reference evidence="3" key="1">
    <citation type="submission" date="2014-09" db="EMBL/GenBank/DDBJ databases">
        <authorList>
            <person name="Sharma Rahul"/>
            <person name="Thines Marco"/>
        </authorList>
    </citation>
    <scope>NUCLEOTIDE SEQUENCE [LARGE SCALE GENOMIC DNA]</scope>
</reference>
<dbReference type="Proteomes" id="UP000054928">
    <property type="component" value="Unassembled WGS sequence"/>
</dbReference>
<dbReference type="STRING" id="4781.A0A0P1AV82"/>
<evidence type="ECO:0000313" key="3">
    <source>
        <dbReference type="Proteomes" id="UP000054928"/>
    </source>
</evidence>
<evidence type="ECO:0000313" key="2">
    <source>
        <dbReference type="EMBL" id="CEG44468.1"/>
    </source>
</evidence>
<accession>A0A0P1AV82</accession>
<dbReference type="CDD" id="cd16279">
    <property type="entry name" value="metallo-hydrolase-like_MBL-fold"/>
    <property type="match status" value="1"/>
</dbReference>
<dbReference type="Pfam" id="PF12706">
    <property type="entry name" value="Lactamase_B_2"/>
    <property type="match status" value="1"/>
</dbReference>
<dbReference type="GeneID" id="36395887"/>
<dbReference type="PANTHER" id="PTHR42663:SF6">
    <property type="entry name" value="HYDROLASE C777.06C-RELATED"/>
    <property type="match status" value="1"/>
</dbReference>
<name>A0A0P1AV82_PLAHL</name>